<feature type="transmembrane region" description="Helical" evidence="1">
    <location>
        <begin position="95"/>
        <end position="113"/>
    </location>
</feature>
<name>A0A6H0XJV5_9PEZI</name>
<keyword evidence="3" id="KW-1185">Reference proteome</keyword>
<accession>A0A6H0XJV5</accession>
<keyword evidence="1" id="KW-0812">Transmembrane</keyword>
<dbReference type="EMBL" id="CP051139">
    <property type="protein sequence ID" value="QIW94995.1"/>
    <property type="molecule type" value="Genomic_DNA"/>
</dbReference>
<gene>
    <name evidence="2" type="ORF">AMS68_000513</name>
</gene>
<proteinExistence type="predicted"/>
<sequence>MFLSSAVLDTALKHLPSPARISPATLQNSGTSALSIWMEPCLRSYGQMEDLVNDSRTMLSSKIDTSVSGSSTAYSSLDSDVLSASGMGKASFGQAMTPAAVLLIVLGGTVVYWA</sequence>
<protein>
    <submittedName>
        <fullName evidence="2">Uncharacterized protein</fullName>
    </submittedName>
</protein>
<dbReference type="Proteomes" id="UP000503462">
    <property type="component" value="Chromosome 1"/>
</dbReference>
<keyword evidence="1" id="KW-1133">Transmembrane helix</keyword>
<evidence type="ECO:0000313" key="2">
    <source>
        <dbReference type="EMBL" id="QIW94995.1"/>
    </source>
</evidence>
<evidence type="ECO:0000313" key="3">
    <source>
        <dbReference type="Proteomes" id="UP000503462"/>
    </source>
</evidence>
<reference evidence="2 3" key="1">
    <citation type="journal article" date="2016" name="Sci. Rep.">
        <title>Peltaster fructicola genome reveals evolution from an invasive phytopathogen to an ectophytic parasite.</title>
        <authorList>
            <person name="Xu C."/>
            <person name="Chen H."/>
            <person name="Gleason M.L."/>
            <person name="Xu J.R."/>
            <person name="Liu H."/>
            <person name="Zhang R."/>
            <person name="Sun G."/>
        </authorList>
    </citation>
    <scope>NUCLEOTIDE SEQUENCE [LARGE SCALE GENOMIC DNA]</scope>
    <source>
        <strain evidence="2 3">LNHT1506</strain>
    </source>
</reference>
<evidence type="ECO:0000256" key="1">
    <source>
        <dbReference type="SAM" id="Phobius"/>
    </source>
</evidence>
<dbReference type="AlphaFoldDB" id="A0A6H0XJV5"/>
<organism evidence="2 3">
    <name type="scientific">Peltaster fructicola</name>
    <dbReference type="NCBI Taxonomy" id="286661"/>
    <lineage>
        <taxon>Eukaryota</taxon>
        <taxon>Fungi</taxon>
        <taxon>Dikarya</taxon>
        <taxon>Ascomycota</taxon>
        <taxon>Pezizomycotina</taxon>
        <taxon>Dothideomycetes</taxon>
        <taxon>Dothideomycetes incertae sedis</taxon>
        <taxon>Peltaster</taxon>
    </lineage>
</organism>
<keyword evidence="1" id="KW-0472">Membrane</keyword>